<evidence type="ECO:0000256" key="1">
    <source>
        <dbReference type="ARBA" id="ARBA00011925"/>
    </source>
</evidence>
<gene>
    <name evidence="7" type="ORF">BDK51DRAFT_21004</name>
</gene>
<keyword evidence="8" id="KW-1185">Reference proteome</keyword>
<dbReference type="CDD" id="cd02440">
    <property type="entry name" value="AdoMet_MTases"/>
    <property type="match status" value="1"/>
</dbReference>
<sequence length="270" mass="29691">SYYAQFVHQQNMLQDTVRTSMYHQAIIANGPNAFRGKTVVDVGAGSGILSYFAVQAGAEKVYAVEASGMAKNIRKMVDAAPVSNPWMKGRVDVVAAKVEEAEIPRVDTLISEPIGVLLVHERMLESYLYARDNFLKPGGTMIPSTGTIFLAPFTDATLWTQTMAKVRFWEQSNFYGVNFATPLSTPPRTQIDLPSHSLTLRNGQPVVGNFDSRILLAPSCSHFVDFQTVTSLELQDITIPISWSVPFTGKGLVAEGLILGPFLRVRPRVI</sequence>
<reference evidence="8" key="1">
    <citation type="journal article" date="2018" name="Nat. Microbiol.">
        <title>Leveraging single-cell genomics to expand the fungal tree of life.</title>
        <authorList>
            <person name="Ahrendt S.R."/>
            <person name="Quandt C.A."/>
            <person name="Ciobanu D."/>
            <person name="Clum A."/>
            <person name="Salamov A."/>
            <person name="Andreopoulos B."/>
            <person name="Cheng J.F."/>
            <person name="Woyke T."/>
            <person name="Pelin A."/>
            <person name="Henrissat B."/>
            <person name="Reynolds N.K."/>
            <person name="Benny G.L."/>
            <person name="Smith M.E."/>
            <person name="James T.Y."/>
            <person name="Grigoriev I.V."/>
        </authorList>
    </citation>
    <scope>NUCLEOTIDE SEQUENCE [LARGE SCALE GENOMIC DNA]</scope>
</reference>
<feature type="non-terminal residue" evidence="7">
    <location>
        <position position="1"/>
    </location>
</feature>
<dbReference type="GO" id="GO:0070611">
    <property type="term" value="F:histone H3R2 methyltransferase activity"/>
    <property type="evidence" value="ECO:0007669"/>
    <property type="project" value="TreeGrafter"/>
</dbReference>
<dbReference type="OrthoDB" id="7848332at2759"/>
<dbReference type="GO" id="GO:0035242">
    <property type="term" value="F:protein-arginine omega-N asymmetric methyltransferase activity"/>
    <property type="evidence" value="ECO:0007669"/>
    <property type="project" value="UniProtKB-EC"/>
</dbReference>
<protein>
    <recommendedName>
        <fullName evidence="1">type I protein arginine methyltransferase</fullName>
        <ecNumber evidence="1">2.1.1.319</ecNumber>
    </recommendedName>
</protein>
<keyword evidence="4" id="KW-0804">Transcription</keyword>
<evidence type="ECO:0000256" key="6">
    <source>
        <dbReference type="PROSITE-ProRule" id="PRU01015"/>
    </source>
</evidence>
<dbReference type="PANTHER" id="PTHR11006">
    <property type="entry name" value="PROTEIN ARGININE N-METHYLTRANSFERASE"/>
    <property type="match status" value="1"/>
</dbReference>
<dbReference type="SUPFAM" id="SSF53335">
    <property type="entry name" value="S-adenosyl-L-methionine-dependent methyltransferases"/>
    <property type="match status" value="1"/>
</dbReference>
<dbReference type="Proteomes" id="UP000269721">
    <property type="component" value="Unassembled WGS sequence"/>
</dbReference>
<dbReference type="EC" id="2.1.1.319" evidence="1"/>
<evidence type="ECO:0000256" key="2">
    <source>
        <dbReference type="ARBA" id="ARBA00022691"/>
    </source>
</evidence>
<keyword evidence="3" id="KW-0805">Transcription regulation</keyword>
<evidence type="ECO:0000256" key="5">
    <source>
        <dbReference type="ARBA" id="ARBA00049086"/>
    </source>
</evidence>
<dbReference type="AlphaFoldDB" id="A0A4P9W5M2"/>
<dbReference type="PROSITE" id="PS51678">
    <property type="entry name" value="SAM_MT_PRMT"/>
    <property type="match status" value="1"/>
</dbReference>
<comment type="catalytic activity">
    <reaction evidence="5">
        <text>L-arginyl-[protein] + 2 S-adenosyl-L-methionine = N(omega),N(omega)-dimethyl-L-arginyl-[protein] + 2 S-adenosyl-L-homocysteine + 2 H(+)</text>
        <dbReference type="Rhea" id="RHEA:48096"/>
        <dbReference type="Rhea" id="RHEA-COMP:10532"/>
        <dbReference type="Rhea" id="RHEA-COMP:11991"/>
        <dbReference type="ChEBI" id="CHEBI:15378"/>
        <dbReference type="ChEBI" id="CHEBI:29965"/>
        <dbReference type="ChEBI" id="CHEBI:57856"/>
        <dbReference type="ChEBI" id="CHEBI:59789"/>
        <dbReference type="ChEBI" id="CHEBI:61897"/>
        <dbReference type="EC" id="2.1.1.319"/>
    </reaction>
</comment>
<evidence type="ECO:0000256" key="3">
    <source>
        <dbReference type="ARBA" id="ARBA00023015"/>
    </source>
</evidence>
<evidence type="ECO:0000313" key="8">
    <source>
        <dbReference type="Proteomes" id="UP000269721"/>
    </source>
</evidence>
<accession>A0A4P9W5M2</accession>
<dbReference type="PANTHER" id="PTHR11006:SF10">
    <property type="entry name" value="HISTONE-ARGININE METHYLTRANSFERASE CARMER-RELATED"/>
    <property type="match status" value="1"/>
</dbReference>
<dbReference type="Gene3D" id="2.70.160.11">
    <property type="entry name" value="Hnrnp arginine n-methyltransferase1"/>
    <property type="match status" value="1"/>
</dbReference>
<dbReference type="InterPro" id="IPR025799">
    <property type="entry name" value="Arg_MeTrfase"/>
</dbReference>
<keyword evidence="2 6" id="KW-0949">S-adenosyl-L-methionine</keyword>
<organism evidence="7 8">
    <name type="scientific">Blyttiomyces helicus</name>
    <dbReference type="NCBI Taxonomy" id="388810"/>
    <lineage>
        <taxon>Eukaryota</taxon>
        <taxon>Fungi</taxon>
        <taxon>Fungi incertae sedis</taxon>
        <taxon>Chytridiomycota</taxon>
        <taxon>Chytridiomycota incertae sedis</taxon>
        <taxon>Chytridiomycetes</taxon>
        <taxon>Chytridiomycetes incertae sedis</taxon>
        <taxon>Blyttiomyces</taxon>
    </lineage>
</organism>
<evidence type="ECO:0000256" key="4">
    <source>
        <dbReference type="ARBA" id="ARBA00023163"/>
    </source>
</evidence>
<dbReference type="EMBL" id="KZ997327">
    <property type="protein sequence ID" value="RKO87564.1"/>
    <property type="molecule type" value="Genomic_DNA"/>
</dbReference>
<proteinExistence type="predicted"/>
<dbReference type="Gene3D" id="3.40.50.150">
    <property type="entry name" value="Vaccinia Virus protein VP39"/>
    <property type="match status" value="1"/>
</dbReference>
<keyword evidence="6 7" id="KW-0489">Methyltransferase</keyword>
<dbReference type="InterPro" id="IPR029063">
    <property type="entry name" value="SAM-dependent_MTases_sf"/>
</dbReference>
<dbReference type="GO" id="GO:0032259">
    <property type="term" value="P:methylation"/>
    <property type="evidence" value="ECO:0007669"/>
    <property type="project" value="UniProtKB-KW"/>
</dbReference>
<name>A0A4P9W5M2_9FUNG</name>
<evidence type="ECO:0000313" key="7">
    <source>
        <dbReference type="EMBL" id="RKO87564.1"/>
    </source>
</evidence>
<keyword evidence="6 7" id="KW-0808">Transferase</keyword>
<dbReference type="Pfam" id="PF06325">
    <property type="entry name" value="PrmA"/>
    <property type="match status" value="1"/>
</dbReference>